<protein>
    <recommendedName>
        <fullName evidence="6">Fe2OG dioxygenase domain-containing protein</fullName>
    </recommendedName>
</protein>
<evidence type="ECO:0000313" key="8">
    <source>
        <dbReference type="Proteomes" id="UP001210211"/>
    </source>
</evidence>
<keyword evidence="8" id="KW-1185">Reference proteome</keyword>
<keyword evidence="3 5" id="KW-0560">Oxidoreductase</keyword>
<evidence type="ECO:0000256" key="3">
    <source>
        <dbReference type="ARBA" id="ARBA00023002"/>
    </source>
</evidence>
<name>A0AAD5ZAQ5_9POAL</name>
<dbReference type="GO" id="GO:0046872">
    <property type="term" value="F:metal ion binding"/>
    <property type="evidence" value="ECO:0007669"/>
    <property type="project" value="UniProtKB-KW"/>
</dbReference>
<dbReference type="GO" id="GO:0016491">
    <property type="term" value="F:oxidoreductase activity"/>
    <property type="evidence" value="ECO:0007669"/>
    <property type="project" value="UniProtKB-KW"/>
</dbReference>
<dbReference type="InterPro" id="IPR050295">
    <property type="entry name" value="Plant_2OG-oxidoreductases"/>
</dbReference>
<dbReference type="Gene3D" id="2.60.120.330">
    <property type="entry name" value="B-lactam Antibiotic, Isopenicillin N Synthase, Chain"/>
    <property type="match status" value="1"/>
</dbReference>
<evidence type="ECO:0000256" key="2">
    <source>
        <dbReference type="ARBA" id="ARBA00022723"/>
    </source>
</evidence>
<dbReference type="Pfam" id="PF03171">
    <property type="entry name" value="2OG-FeII_Oxy"/>
    <property type="match status" value="1"/>
</dbReference>
<accession>A0AAD5ZAQ5</accession>
<dbReference type="Proteomes" id="UP001210211">
    <property type="component" value="Unassembled WGS sequence"/>
</dbReference>
<feature type="domain" description="Fe2OG dioxygenase" evidence="6">
    <location>
        <begin position="180"/>
        <end position="298"/>
    </location>
</feature>
<dbReference type="PROSITE" id="PS51471">
    <property type="entry name" value="FE2OG_OXY"/>
    <property type="match status" value="1"/>
</dbReference>
<dbReference type="InterPro" id="IPR027443">
    <property type="entry name" value="IPNS-like_sf"/>
</dbReference>
<dbReference type="AlphaFoldDB" id="A0AAD5ZAQ5"/>
<proteinExistence type="inferred from homology"/>
<dbReference type="Pfam" id="PF14226">
    <property type="entry name" value="DIOX_N"/>
    <property type="match status" value="1"/>
</dbReference>
<dbReference type="InterPro" id="IPR005123">
    <property type="entry name" value="Oxoglu/Fe-dep_dioxygenase_dom"/>
</dbReference>
<keyword evidence="2 5" id="KW-0479">Metal-binding</keyword>
<dbReference type="InterPro" id="IPR044861">
    <property type="entry name" value="IPNS-like_FE2OG_OXY"/>
</dbReference>
<reference evidence="7 8" key="1">
    <citation type="journal article" date="2022" name="Cell">
        <title>Repeat-based holocentromeres influence genome architecture and karyotype evolution.</title>
        <authorList>
            <person name="Hofstatter P.G."/>
            <person name="Thangavel G."/>
            <person name="Lux T."/>
            <person name="Neumann P."/>
            <person name="Vondrak T."/>
            <person name="Novak P."/>
            <person name="Zhang M."/>
            <person name="Costa L."/>
            <person name="Castellani M."/>
            <person name="Scott A."/>
            <person name="Toegelov H."/>
            <person name="Fuchs J."/>
            <person name="Mata-Sucre Y."/>
            <person name="Dias Y."/>
            <person name="Vanzela A.L.L."/>
            <person name="Huettel B."/>
            <person name="Almeida C.C.S."/>
            <person name="Simkova H."/>
            <person name="Souza G."/>
            <person name="Pedrosa-Harand A."/>
            <person name="Macas J."/>
            <person name="Mayer K.F.X."/>
            <person name="Houben A."/>
            <person name="Marques A."/>
        </authorList>
    </citation>
    <scope>NUCLEOTIDE SEQUENCE [LARGE SCALE GENOMIC DNA]</scope>
    <source>
        <strain evidence="7">RhyTen1mFocal</strain>
    </source>
</reference>
<dbReference type="EMBL" id="JAMRDG010000002">
    <property type="protein sequence ID" value="KAJ3689915.1"/>
    <property type="molecule type" value="Genomic_DNA"/>
</dbReference>
<comment type="caution">
    <text evidence="7">The sequence shown here is derived from an EMBL/GenBank/DDBJ whole genome shotgun (WGS) entry which is preliminary data.</text>
</comment>
<organism evidence="7 8">
    <name type="scientific">Rhynchospora tenuis</name>
    <dbReference type="NCBI Taxonomy" id="198213"/>
    <lineage>
        <taxon>Eukaryota</taxon>
        <taxon>Viridiplantae</taxon>
        <taxon>Streptophyta</taxon>
        <taxon>Embryophyta</taxon>
        <taxon>Tracheophyta</taxon>
        <taxon>Spermatophyta</taxon>
        <taxon>Magnoliopsida</taxon>
        <taxon>Liliopsida</taxon>
        <taxon>Poales</taxon>
        <taxon>Cyperaceae</taxon>
        <taxon>Cyperoideae</taxon>
        <taxon>Rhynchosporeae</taxon>
        <taxon>Rhynchospora</taxon>
    </lineage>
</organism>
<comment type="similarity">
    <text evidence="1 5">Belongs to the iron/ascorbate-dependent oxidoreductase family.</text>
</comment>
<keyword evidence="4 5" id="KW-0408">Iron</keyword>
<sequence length="349" mass="38968">MTVNLPIGGMSVTHLRSPRIRTEAATTQIPVVDFGLLKQQSTVTARSAVIEDIKNACQQLGCFHVVNHGISKSVISGALEAASSFFHLPPEKKSEFESLDLKRPVRYEAALQGNNNKSRLLLKHYANPLRDWIPFWPQNPPHYREKMGAYSKEIQRVAVQLIYAILESLGLGPNYQITNLENGMQLMAVNYYPYKISEIEPQTDVSSQISNNSASHKIGLHAHTDYGFITILLQTCDGLQISHNNGITWQPVHIQPGALHVHLGDHMEVLSNGRYKGLMHRAVLGGEERISMASIHGLSMNEKVGTLKELVDEQHPKRYRESSFTDFLEFISSGCNCGGKSFIQSLRNV</sequence>
<dbReference type="PANTHER" id="PTHR47991">
    <property type="entry name" value="OXOGLUTARATE/IRON-DEPENDENT DIOXYGENASE"/>
    <property type="match status" value="1"/>
</dbReference>
<evidence type="ECO:0000256" key="5">
    <source>
        <dbReference type="RuleBase" id="RU003682"/>
    </source>
</evidence>
<evidence type="ECO:0000259" key="6">
    <source>
        <dbReference type="PROSITE" id="PS51471"/>
    </source>
</evidence>
<evidence type="ECO:0000313" key="7">
    <source>
        <dbReference type="EMBL" id="KAJ3689915.1"/>
    </source>
</evidence>
<dbReference type="SUPFAM" id="SSF51197">
    <property type="entry name" value="Clavaminate synthase-like"/>
    <property type="match status" value="1"/>
</dbReference>
<gene>
    <name evidence="7" type="ORF">LUZ61_019079</name>
</gene>
<evidence type="ECO:0000256" key="4">
    <source>
        <dbReference type="ARBA" id="ARBA00023004"/>
    </source>
</evidence>
<evidence type="ECO:0000256" key="1">
    <source>
        <dbReference type="ARBA" id="ARBA00008056"/>
    </source>
</evidence>
<dbReference type="InterPro" id="IPR026992">
    <property type="entry name" value="DIOX_N"/>
</dbReference>